<keyword evidence="2" id="KW-1185">Reference proteome</keyword>
<evidence type="ECO:0000313" key="2">
    <source>
        <dbReference type="Proteomes" id="UP001050691"/>
    </source>
</evidence>
<dbReference type="AlphaFoldDB" id="A0AAV5AQ37"/>
<reference evidence="1" key="1">
    <citation type="submission" date="2021-10" db="EMBL/GenBank/DDBJ databases">
        <title>De novo Genome Assembly of Clathrus columnatus (Basidiomycota, Fungi) Using Illumina and Nanopore Sequence Data.</title>
        <authorList>
            <person name="Ogiso-Tanaka E."/>
            <person name="Itagaki H."/>
            <person name="Hosoya T."/>
            <person name="Hosaka K."/>
        </authorList>
    </citation>
    <scope>NUCLEOTIDE SEQUENCE</scope>
    <source>
        <strain evidence="1">MO-923</strain>
    </source>
</reference>
<dbReference type="EMBL" id="BPWL01000010">
    <property type="protein sequence ID" value="GJJ15158.1"/>
    <property type="molecule type" value="Genomic_DNA"/>
</dbReference>
<proteinExistence type="predicted"/>
<dbReference type="Proteomes" id="UP001050691">
    <property type="component" value="Unassembled WGS sequence"/>
</dbReference>
<evidence type="ECO:0000313" key="1">
    <source>
        <dbReference type="EMBL" id="GJJ15158.1"/>
    </source>
</evidence>
<organism evidence="1 2">
    <name type="scientific">Clathrus columnatus</name>
    <dbReference type="NCBI Taxonomy" id="1419009"/>
    <lineage>
        <taxon>Eukaryota</taxon>
        <taxon>Fungi</taxon>
        <taxon>Dikarya</taxon>
        <taxon>Basidiomycota</taxon>
        <taxon>Agaricomycotina</taxon>
        <taxon>Agaricomycetes</taxon>
        <taxon>Phallomycetidae</taxon>
        <taxon>Phallales</taxon>
        <taxon>Clathraceae</taxon>
        <taxon>Clathrus</taxon>
    </lineage>
</organism>
<name>A0AAV5AQ37_9AGAM</name>
<gene>
    <name evidence="1" type="ORF">Clacol_009433</name>
</gene>
<protein>
    <submittedName>
        <fullName evidence="1">Uncharacterized protein</fullName>
    </submittedName>
</protein>
<accession>A0AAV5AQ37</accession>
<comment type="caution">
    <text evidence="1">The sequence shown here is derived from an EMBL/GenBank/DDBJ whole genome shotgun (WGS) entry which is preliminary data.</text>
</comment>
<sequence length="153" mass="17225">MEYFDNFNSDSLYLPLINGDSEPPIFFNNDEDLLESMEEFFSTLPPSWFEDADALLYNGKDIDIDADVSVVNIDISDPVGDLSMPVPESSVSPEPYYSNIDIGYPPMPDPKLTASPESYDHSIEAGYPSMPIPELTVSPEPIDYKLSPHFWYI</sequence>